<feature type="transmembrane region" description="Helical" evidence="1">
    <location>
        <begin position="132"/>
        <end position="152"/>
    </location>
</feature>
<name>Q8ET79_OCEIH</name>
<evidence type="ECO:0000313" key="3">
    <source>
        <dbReference type="Proteomes" id="UP000000822"/>
    </source>
</evidence>
<dbReference type="EMBL" id="BA000028">
    <property type="protein sequence ID" value="BAC12339.1"/>
    <property type="molecule type" value="Genomic_DNA"/>
</dbReference>
<keyword evidence="1" id="KW-1133">Transmembrane helix</keyword>
<dbReference type="HOGENOM" id="CLU_112861_0_0_9"/>
<feature type="transmembrane region" description="Helical" evidence="1">
    <location>
        <begin position="184"/>
        <end position="208"/>
    </location>
</feature>
<feature type="transmembrane region" description="Helical" evidence="1">
    <location>
        <begin position="40"/>
        <end position="61"/>
    </location>
</feature>
<evidence type="ECO:0000313" key="2">
    <source>
        <dbReference type="EMBL" id="BAC12339.1"/>
    </source>
</evidence>
<reference evidence="2 3" key="1">
    <citation type="journal article" date="2001" name="FEMS Microbiol. Lett.">
        <title>Oceanobacillus iheyensis gen. nov., sp. nov., a deep-sea extremely halotolerant and alkaliphilic species isolated from a depth of 1050 m on the Iheya Ridge.</title>
        <authorList>
            <person name="Lu J."/>
            <person name="Nogi Y."/>
            <person name="Takami H."/>
        </authorList>
    </citation>
    <scope>NUCLEOTIDE SEQUENCE [LARGE SCALE GENOMIC DNA]</scope>
    <source>
        <strain evidence="3">DSM 14371 / CIP 107618 / JCM 11309 / KCTC 3954 / HTE831</strain>
    </source>
</reference>
<reference evidence="2 3" key="2">
    <citation type="journal article" date="2002" name="Nucleic Acids Res.">
        <title>Genome sequence of Oceanobacillus iheyensis isolated from the Iheya Ridge and its unexpected adaptive capabilities to extreme environments.</title>
        <authorList>
            <person name="Takami H."/>
            <person name="Takaki Y."/>
            <person name="Uchiyama I."/>
        </authorList>
    </citation>
    <scope>NUCLEOTIDE SEQUENCE [LARGE SCALE GENOMIC DNA]</scope>
    <source>
        <strain evidence="3">DSM 14371 / CIP 107618 / JCM 11309 / KCTC 3954 / HTE831</strain>
    </source>
</reference>
<dbReference type="OrthoDB" id="1683959at2"/>
<protein>
    <submittedName>
        <fullName evidence="2">Hypothetical conserved protein</fullName>
    </submittedName>
</protein>
<gene>
    <name evidence="2" type="ordered locus">OB0383</name>
</gene>
<dbReference type="AlphaFoldDB" id="Q8ET79"/>
<evidence type="ECO:0000256" key="1">
    <source>
        <dbReference type="SAM" id="Phobius"/>
    </source>
</evidence>
<keyword evidence="3" id="KW-1185">Reference proteome</keyword>
<feature type="transmembrane region" description="Helical" evidence="1">
    <location>
        <begin position="67"/>
        <end position="87"/>
    </location>
</feature>
<accession>Q8ET79</accession>
<organism evidence="2 3">
    <name type="scientific">Oceanobacillus iheyensis (strain DSM 14371 / CIP 107618 / JCM 11309 / KCTC 3954 / HTE831)</name>
    <dbReference type="NCBI Taxonomy" id="221109"/>
    <lineage>
        <taxon>Bacteria</taxon>
        <taxon>Bacillati</taxon>
        <taxon>Bacillota</taxon>
        <taxon>Bacilli</taxon>
        <taxon>Bacillales</taxon>
        <taxon>Bacillaceae</taxon>
        <taxon>Oceanobacillus</taxon>
    </lineage>
</organism>
<dbReference type="KEGG" id="oih:OB0383"/>
<dbReference type="RefSeq" id="WP_011064788.1">
    <property type="nucleotide sequence ID" value="NC_004193.1"/>
</dbReference>
<sequence length="214" mass="25410">MEFIFTYQWEIFIVAEILSVIMLLLFGITRYLLDRKQLSAIFIILFLVLLIMEALLGIWVYQQTGEISNFQIIITLFVVYACTFGITDFKRLDRWMRKVIGKWRSKELLTERDREIMAKQQNPKYIAKKYRYSSIIHLIVFASVQFILWIYGLGGTESILDYITDLSWIENGDYRQSPYANETAFGLSMVWGIIFIIDFIYSWSYTIFPSKEEK</sequence>
<keyword evidence="1" id="KW-0472">Membrane</keyword>
<dbReference type="eggNOG" id="ENOG502ZBH9">
    <property type="taxonomic scope" value="Bacteria"/>
</dbReference>
<dbReference type="Proteomes" id="UP000000822">
    <property type="component" value="Chromosome"/>
</dbReference>
<feature type="transmembrane region" description="Helical" evidence="1">
    <location>
        <begin position="12"/>
        <end position="33"/>
    </location>
</feature>
<dbReference type="STRING" id="221109.gene:10732586"/>
<proteinExistence type="predicted"/>
<keyword evidence="1" id="KW-0812">Transmembrane</keyword>